<feature type="compositionally biased region" description="Pro residues" evidence="1">
    <location>
        <begin position="1"/>
        <end position="20"/>
    </location>
</feature>
<proteinExistence type="predicted"/>
<dbReference type="AlphaFoldDB" id="A0A199NW57"/>
<organism evidence="3 4">
    <name type="scientific">Rothia kristinae</name>
    <dbReference type="NCBI Taxonomy" id="37923"/>
    <lineage>
        <taxon>Bacteria</taxon>
        <taxon>Bacillati</taxon>
        <taxon>Actinomycetota</taxon>
        <taxon>Actinomycetes</taxon>
        <taxon>Micrococcales</taxon>
        <taxon>Micrococcaceae</taxon>
        <taxon>Rothia</taxon>
    </lineage>
</organism>
<keyword evidence="2" id="KW-0812">Transmembrane</keyword>
<evidence type="ECO:0000256" key="1">
    <source>
        <dbReference type="SAM" id="MobiDB-lite"/>
    </source>
</evidence>
<reference evidence="3" key="1">
    <citation type="submission" date="2016-06" db="EMBL/GenBank/DDBJ databases">
        <title>Identification of putative biosynthetic pathways for the production of bioactive secondary metabolites by the marine actinomycete Kocuria kristinae RUTW2-3.</title>
        <authorList>
            <person name="Waterworth S.C."/>
            <person name="Walmsley T.A."/>
            <person name="Matongo T."/>
            <person name="Davies-Coleman M.T."/>
            <person name="Dorrington R.A."/>
        </authorList>
    </citation>
    <scope>NUCLEOTIDE SEQUENCE [LARGE SCALE GENOMIC DNA]</scope>
    <source>
        <strain evidence="3">RUTW2-3</strain>
    </source>
</reference>
<name>A0A199NW57_9MICC</name>
<keyword evidence="2" id="KW-1133">Transmembrane helix</keyword>
<evidence type="ECO:0000256" key="2">
    <source>
        <dbReference type="SAM" id="Phobius"/>
    </source>
</evidence>
<keyword evidence="2" id="KW-0472">Membrane</keyword>
<feature type="transmembrane region" description="Helical" evidence="2">
    <location>
        <begin position="101"/>
        <end position="126"/>
    </location>
</feature>
<gene>
    <name evidence="3" type="ORF">AN277_0200275</name>
</gene>
<accession>A0A199NW57</accession>
<dbReference type="Proteomes" id="UP000053171">
    <property type="component" value="Unassembled WGS sequence"/>
</dbReference>
<feature type="region of interest" description="Disordered" evidence="1">
    <location>
        <begin position="1"/>
        <end position="28"/>
    </location>
</feature>
<evidence type="ECO:0000313" key="4">
    <source>
        <dbReference type="Proteomes" id="UP000053171"/>
    </source>
</evidence>
<protein>
    <submittedName>
        <fullName evidence="3">Uncharacterized protein</fullName>
    </submittedName>
</protein>
<comment type="caution">
    <text evidence="3">The sequence shown here is derived from an EMBL/GenBank/DDBJ whole genome shotgun (WGS) entry which is preliminary data.</text>
</comment>
<dbReference type="EMBL" id="LJBJ02000001">
    <property type="protein sequence ID" value="OAX52858.1"/>
    <property type="molecule type" value="Genomic_DNA"/>
</dbReference>
<keyword evidence="4" id="KW-1185">Reference proteome</keyword>
<evidence type="ECO:0000313" key="3">
    <source>
        <dbReference type="EMBL" id="OAX52858.1"/>
    </source>
</evidence>
<feature type="transmembrane region" description="Helical" evidence="2">
    <location>
        <begin position="40"/>
        <end position="60"/>
    </location>
</feature>
<sequence>MGMSAAPPPQDPQPTQQPPRRPGRPLGEDERARAAESLLYRSRAGLLLAVIGFCLSTFAGRSWGGWALAGAGLAFLGAAVACIMTLVALKRVGARPFSYVLTSLSLALVLWFAVSMAANLLLWGAAEDYRECVRTSLTISSSGQCQERLTDGIERTLTGR</sequence>
<feature type="transmembrane region" description="Helical" evidence="2">
    <location>
        <begin position="66"/>
        <end position="89"/>
    </location>
</feature>